<dbReference type="Proteomes" id="UP000236728">
    <property type="component" value="Unassembled WGS sequence"/>
</dbReference>
<dbReference type="Gene3D" id="1.10.760.10">
    <property type="entry name" value="Cytochrome c-like domain"/>
    <property type="match status" value="1"/>
</dbReference>
<keyword evidence="3 6" id="KW-0479">Metal-binding</keyword>
<dbReference type="InterPro" id="IPR008168">
    <property type="entry name" value="Cyt_C_IC"/>
</dbReference>
<dbReference type="GO" id="GO:0009055">
    <property type="term" value="F:electron transfer activity"/>
    <property type="evidence" value="ECO:0007669"/>
    <property type="project" value="InterPro"/>
</dbReference>
<evidence type="ECO:0000256" key="5">
    <source>
        <dbReference type="ARBA" id="ARBA00023004"/>
    </source>
</evidence>
<accession>A0A1H5VXH7</accession>
<dbReference type="InterPro" id="IPR036909">
    <property type="entry name" value="Cyt_c-like_dom_sf"/>
</dbReference>
<dbReference type="GO" id="GO:0005506">
    <property type="term" value="F:iron ion binding"/>
    <property type="evidence" value="ECO:0007669"/>
    <property type="project" value="InterPro"/>
</dbReference>
<keyword evidence="7" id="KW-0732">Signal</keyword>
<keyword evidence="5 6" id="KW-0408">Iron</keyword>
<keyword evidence="4" id="KW-0249">Electron transport</keyword>
<gene>
    <name evidence="9" type="ORF">SAMN05421819_1356</name>
</gene>
<dbReference type="PRINTS" id="PR00605">
    <property type="entry name" value="CYTCHROMECIC"/>
</dbReference>
<evidence type="ECO:0000256" key="6">
    <source>
        <dbReference type="PROSITE-ProRule" id="PRU00433"/>
    </source>
</evidence>
<feature type="chain" id="PRO_5009287711" evidence="7">
    <location>
        <begin position="23"/>
        <end position="100"/>
    </location>
</feature>
<dbReference type="PANTHER" id="PTHR35008:SF4">
    <property type="entry name" value="BLL4482 PROTEIN"/>
    <property type="match status" value="1"/>
</dbReference>
<keyword evidence="2 6" id="KW-0349">Heme</keyword>
<evidence type="ECO:0000256" key="7">
    <source>
        <dbReference type="SAM" id="SignalP"/>
    </source>
</evidence>
<dbReference type="SUPFAM" id="SSF46626">
    <property type="entry name" value="Cytochrome c"/>
    <property type="match status" value="1"/>
</dbReference>
<evidence type="ECO:0000256" key="4">
    <source>
        <dbReference type="ARBA" id="ARBA00022982"/>
    </source>
</evidence>
<dbReference type="GO" id="GO:0020037">
    <property type="term" value="F:heme binding"/>
    <property type="evidence" value="ECO:0007669"/>
    <property type="project" value="InterPro"/>
</dbReference>
<dbReference type="OrthoDB" id="123252at2"/>
<protein>
    <submittedName>
        <fullName evidence="9">Cytochrome c6</fullName>
    </submittedName>
</protein>
<evidence type="ECO:0000259" key="8">
    <source>
        <dbReference type="PROSITE" id="PS51007"/>
    </source>
</evidence>
<dbReference type="EMBL" id="FNVA01000002">
    <property type="protein sequence ID" value="SEF91920.1"/>
    <property type="molecule type" value="Genomic_DNA"/>
</dbReference>
<sequence length="100" mass="10377">MNRMIRIGVAATLALSASVAMAQAGADTYKSKCAMCHGADGLAQTGAGKAMKVPSVKDFKPGDDLIAITTDGKGKMPSYKGKLTDPQIKEVVSYLKSLGK</sequence>
<proteinExistence type="predicted"/>
<feature type="signal peptide" evidence="7">
    <location>
        <begin position="1"/>
        <end position="22"/>
    </location>
</feature>
<name>A0A1H5VXH7_9BACT</name>
<dbReference type="InterPro" id="IPR051459">
    <property type="entry name" value="Cytochrome_c-type_DH"/>
</dbReference>
<evidence type="ECO:0000313" key="9">
    <source>
        <dbReference type="EMBL" id="SEF91920.1"/>
    </source>
</evidence>
<evidence type="ECO:0000313" key="10">
    <source>
        <dbReference type="Proteomes" id="UP000236728"/>
    </source>
</evidence>
<evidence type="ECO:0000256" key="3">
    <source>
        <dbReference type="ARBA" id="ARBA00022723"/>
    </source>
</evidence>
<keyword evidence="1" id="KW-0813">Transport</keyword>
<evidence type="ECO:0000256" key="2">
    <source>
        <dbReference type="ARBA" id="ARBA00022617"/>
    </source>
</evidence>
<dbReference type="InterPro" id="IPR009056">
    <property type="entry name" value="Cyt_c-like_dom"/>
</dbReference>
<dbReference type="PROSITE" id="PS51007">
    <property type="entry name" value="CYTC"/>
    <property type="match status" value="1"/>
</dbReference>
<dbReference type="AlphaFoldDB" id="A0A1H5VXH7"/>
<dbReference type="Pfam" id="PF13442">
    <property type="entry name" value="Cytochrome_CBB3"/>
    <property type="match status" value="1"/>
</dbReference>
<keyword evidence="10" id="KW-1185">Reference proteome</keyword>
<dbReference type="RefSeq" id="WP_160115045.1">
    <property type="nucleotide sequence ID" value="NZ_FNVA01000002.1"/>
</dbReference>
<dbReference type="PANTHER" id="PTHR35008">
    <property type="entry name" value="BLL4482 PROTEIN-RELATED"/>
    <property type="match status" value="1"/>
</dbReference>
<reference evidence="9 10" key="1">
    <citation type="submission" date="2016-10" db="EMBL/GenBank/DDBJ databases">
        <authorList>
            <person name="de Groot N.N."/>
        </authorList>
    </citation>
    <scope>NUCLEOTIDE SEQUENCE [LARGE SCALE GENOMIC DNA]</scope>
    <source>
        <strain evidence="9 10">DSM 22489</strain>
    </source>
</reference>
<feature type="domain" description="Cytochrome c" evidence="8">
    <location>
        <begin position="20"/>
        <end position="99"/>
    </location>
</feature>
<evidence type="ECO:0000256" key="1">
    <source>
        <dbReference type="ARBA" id="ARBA00022448"/>
    </source>
</evidence>
<organism evidence="9 10">
    <name type="scientific">Bryocella elongata</name>
    <dbReference type="NCBI Taxonomy" id="863522"/>
    <lineage>
        <taxon>Bacteria</taxon>
        <taxon>Pseudomonadati</taxon>
        <taxon>Acidobacteriota</taxon>
        <taxon>Terriglobia</taxon>
        <taxon>Terriglobales</taxon>
        <taxon>Acidobacteriaceae</taxon>
        <taxon>Bryocella</taxon>
    </lineage>
</organism>